<name>A0A1W9NX12_UNCC3</name>
<dbReference type="InterPro" id="IPR041164">
    <property type="entry name" value="LDcluster4"/>
</dbReference>
<comment type="caution">
    <text evidence="1">The sequence shown here is derived from an EMBL/GenBank/DDBJ whole genome shotgun (WGS) entry which is preliminary data.</text>
</comment>
<dbReference type="Pfam" id="PF18306">
    <property type="entry name" value="LDcluster4"/>
    <property type="match status" value="1"/>
</dbReference>
<dbReference type="Gene3D" id="3.40.50.450">
    <property type="match status" value="1"/>
</dbReference>
<evidence type="ECO:0000313" key="2">
    <source>
        <dbReference type="Proteomes" id="UP000192520"/>
    </source>
</evidence>
<dbReference type="SUPFAM" id="SSF102405">
    <property type="entry name" value="MCP/YpsA-like"/>
    <property type="match status" value="1"/>
</dbReference>
<protein>
    <recommendedName>
        <fullName evidence="3">TIGR00725 family protein</fullName>
    </recommendedName>
</protein>
<accession>A0A1W9NX12</accession>
<dbReference type="EMBL" id="MZGJ01000030">
    <property type="protein sequence ID" value="OQX50582.1"/>
    <property type="molecule type" value="Genomic_DNA"/>
</dbReference>
<evidence type="ECO:0000313" key="1">
    <source>
        <dbReference type="EMBL" id="OQX50582.1"/>
    </source>
</evidence>
<proteinExistence type="predicted"/>
<dbReference type="Proteomes" id="UP000192520">
    <property type="component" value="Unassembled WGS sequence"/>
</dbReference>
<evidence type="ECO:0008006" key="3">
    <source>
        <dbReference type="Google" id="ProtNLM"/>
    </source>
</evidence>
<gene>
    <name evidence="1" type="ORF">B5M47_03695</name>
</gene>
<sequence>MRIFVGGAWDPKRAKHFKEEIIELGRLLAVRGHDIILGPGSGVVRYVIDGFRNVADRKGKIIFYLPKEKELVRTGEELSPFADEVIRTHDSYLTRVVRMIEAADGFAAITGAAGTLYEMIGMMFMKKPVTILQESGGASNAACFLGGICEYVKVARTPQEMIDYLENSKIETNIPEEGIDWYDVASPEIKKKDA</sequence>
<dbReference type="STRING" id="1968527.B5M47_03695"/>
<reference evidence="2" key="1">
    <citation type="submission" date="2017-03" db="EMBL/GenBank/DDBJ databases">
        <title>Novel pathways for hydrocarbon cycling and metabolic interdependencies in hydrothermal sediment communities.</title>
        <authorList>
            <person name="Dombrowski N."/>
            <person name="Seitz K."/>
            <person name="Teske A."/>
            <person name="Baker B."/>
        </authorList>
    </citation>
    <scope>NUCLEOTIDE SEQUENCE [LARGE SCALE GENOMIC DNA]</scope>
</reference>
<organism evidence="1 2">
    <name type="scientific">candidate division CPR3 bacterium 4484_211</name>
    <dbReference type="NCBI Taxonomy" id="1968527"/>
    <lineage>
        <taxon>Bacteria</taxon>
        <taxon>Bacteria division CPR3</taxon>
    </lineage>
</organism>
<dbReference type="AlphaFoldDB" id="A0A1W9NX12"/>